<comment type="caution">
    <text evidence="2">The sequence shown here is derived from an EMBL/GenBank/DDBJ whole genome shotgun (WGS) entry which is preliminary data.</text>
</comment>
<feature type="non-terminal residue" evidence="2">
    <location>
        <position position="76"/>
    </location>
</feature>
<proteinExistence type="predicted"/>
<evidence type="ECO:0000313" key="2">
    <source>
        <dbReference type="EMBL" id="PIK45380.1"/>
    </source>
</evidence>
<reference evidence="2 3" key="1">
    <citation type="journal article" date="2017" name="PLoS Biol.">
        <title>The sea cucumber genome provides insights into morphological evolution and visceral regeneration.</title>
        <authorList>
            <person name="Zhang X."/>
            <person name="Sun L."/>
            <person name="Yuan J."/>
            <person name="Sun Y."/>
            <person name="Gao Y."/>
            <person name="Zhang L."/>
            <person name="Li S."/>
            <person name="Dai H."/>
            <person name="Hamel J.F."/>
            <person name="Liu C."/>
            <person name="Yu Y."/>
            <person name="Liu S."/>
            <person name="Lin W."/>
            <person name="Guo K."/>
            <person name="Jin S."/>
            <person name="Xu P."/>
            <person name="Storey K.B."/>
            <person name="Huan P."/>
            <person name="Zhang T."/>
            <person name="Zhou Y."/>
            <person name="Zhang J."/>
            <person name="Lin C."/>
            <person name="Li X."/>
            <person name="Xing L."/>
            <person name="Huo D."/>
            <person name="Sun M."/>
            <person name="Wang L."/>
            <person name="Mercier A."/>
            <person name="Li F."/>
            <person name="Yang H."/>
            <person name="Xiang J."/>
        </authorList>
    </citation>
    <scope>NUCLEOTIDE SEQUENCE [LARGE SCALE GENOMIC DNA]</scope>
    <source>
        <strain evidence="2">Shaxun</strain>
        <tissue evidence="2">Muscle</tissue>
    </source>
</reference>
<organism evidence="2 3">
    <name type="scientific">Stichopus japonicus</name>
    <name type="common">Sea cucumber</name>
    <dbReference type="NCBI Taxonomy" id="307972"/>
    <lineage>
        <taxon>Eukaryota</taxon>
        <taxon>Metazoa</taxon>
        <taxon>Echinodermata</taxon>
        <taxon>Eleutherozoa</taxon>
        <taxon>Echinozoa</taxon>
        <taxon>Holothuroidea</taxon>
        <taxon>Aspidochirotacea</taxon>
        <taxon>Aspidochirotida</taxon>
        <taxon>Stichopodidae</taxon>
        <taxon>Apostichopus</taxon>
    </lineage>
</organism>
<gene>
    <name evidence="2" type="ORF">BSL78_17762</name>
</gene>
<feature type="region of interest" description="Disordered" evidence="1">
    <location>
        <begin position="21"/>
        <end position="40"/>
    </location>
</feature>
<keyword evidence="3" id="KW-1185">Reference proteome</keyword>
<evidence type="ECO:0000256" key="1">
    <source>
        <dbReference type="SAM" id="MobiDB-lite"/>
    </source>
</evidence>
<dbReference type="Proteomes" id="UP000230750">
    <property type="component" value="Unassembled WGS sequence"/>
</dbReference>
<dbReference type="EMBL" id="MRZV01000716">
    <property type="protein sequence ID" value="PIK45380.1"/>
    <property type="molecule type" value="Genomic_DNA"/>
</dbReference>
<accession>A0A2G8KBL8</accession>
<dbReference type="OrthoDB" id="9993736at2759"/>
<sequence>MVTGNEHVEARQRHFLCMVPSKPTTTTMSPTTAPSSNNTQTSICGEKLEDFCNMHDDIQLNVWLTITASIIVVISL</sequence>
<protein>
    <submittedName>
        <fullName evidence="2">Uncharacterized protein</fullName>
    </submittedName>
</protein>
<dbReference type="AlphaFoldDB" id="A0A2G8KBL8"/>
<name>A0A2G8KBL8_STIJA</name>
<evidence type="ECO:0000313" key="3">
    <source>
        <dbReference type="Proteomes" id="UP000230750"/>
    </source>
</evidence>